<proteinExistence type="evidence at protein level"/>
<evidence type="ECO:0000313" key="6">
    <source>
        <dbReference type="Proteomes" id="UP000006548"/>
    </source>
</evidence>
<dbReference type="ProteomicsDB" id="195454"/>
<dbReference type="GO" id="GO:0000045">
    <property type="term" value="P:autophagosome assembly"/>
    <property type="evidence" value="ECO:0007669"/>
    <property type="project" value="InterPro"/>
</dbReference>
<dbReference type="AlphaFoldDB" id="F4IXZ6"/>
<dbReference type="GO" id="GO:1990316">
    <property type="term" value="C:Atg1/ULK1 kinase complex"/>
    <property type="evidence" value="ECO:0007669"/>
    <property type="project" value="InterPro"/>
</dbReference>
<feature type="domain" description="Autophagy-related protein 13 N-terminal" evidence="3">
    <location>
        <begin position="18"/>
        <end position="226"/>
    </location>
</feature>
<dbReference type="FunFam" id="3.30.900.10:FF:000007">
    <property type="entry name" value="Autophagy-related protein 13a"/>
    <property type="match status" value="1"/>
</dbReference>
<organism evidence="5 6">
    <name type="scientific">Arabidopsis thaliana</name>
    <name type="common">Mouse-ear cress</name>
    <dbReference type="NCBI Taxonomy" id="3702"/>
    <lineage>
        <taxon>Eukaryota</taxon>
        <taxon>Viridiplantae</taxon>
        <taxon>Streptophyta</taxon>
        <taxon>Embryophyta</taxon>
        <taxon>Tracheophyta</taxon>
        <taxon>Spermatophyta</taxon>
        <taxon>Magnoliopsida</taxon>
        <taxon>eudicotyledons</taxon>
        <taxon>Gunneridae</taxon>
        <taxon>Pentapetalae</taxon>
        <taxon>rosids</taxon>
        <taxon>malvids</taxon>
        <taxon>Brassicales</taxon>
        <taxon>Brassicaceae</taxon>
        <taxon>Camelineae</taxon>
        <taxon>Arabidopsis</taxon>
    </lineage>
</organism>
<sequence length="618" mass="68459">MDFPENLPSDIGRLEQIVSHFFPKALHIVLNSRIPSLQSRGRTRERLSGLNVRKSDKWFNLVMGDRPAALEKLHSWHRNILDSMIIDIILVHPISNDNLDDDDDHSDSVVRSAETVIERWVVQYENPLIMSPQSSDSATRYQKVYKKSIILLRSLYAQTRLLPAYRVSRQLSSSLASSGYDLIYKVSSFSDIFSGPVTETMKEFRFAPVEVPPGRLCASVTYRSDLSDFNLGAHITLPPRIITDYVGSPATDPMRFFPSPGRSVEGHSFTGRAGRPPLTGSSAERPHSWTSGFHRPPAQFATPNQSFSPAQSHQLSPGLHDFHWSRTDAFGDNHQLSPPFSPSGSPSTPRYISGGNSPRINVRPGTAPVTIPSSATLNRYVSSNFSEPGRNPLPPFSPKSTRRSPSSQDSLPGIALYRSSRSGESPSGLMNQYPTQKVMLLTSYVSCSMQEKYHYIFKYDSGRFSGVLSSSDSPRFAFSRSPSRLSSQDDLDDPDCSCPFDFDDVDESGLQYSHSLDRRKTSSSISQSLPLGRRSSQDAAVGVLVHMLKTAPPLRQDSSTYMASMSGVQREGSVSGTESEFSMARSTSDALEELRNYKQLKDLLLSKSKSGSGPTRVH</sequence>
<evidence type="ECO:0007829" key="11">
    <source>
        <dbReference type="PubMed" id="19376835"/>
    </source>
</evidence>
<accession>F4IXZ6</accession>
<dbReference type="Araport" id="AT3G49590"/>
<keyword evidence="6" id="KW-1185">Reference proteome</keyword>
<dbReference type="InterPro" id="IPR040182">
    <property type="entry name" value="ATG13"/>
</dbReference>
<feature type="compositionally biased region" description="Polar residues" evidence="2">
    <location>
        <begin position="371"/>
        <end position="386"/>
    </location>
</feature>
<dbReference type="InterPro" id="IPR036570">
    <property type="entry name" value="HORMA_dom_sf"/>
</dbReference>
<evidence type="ECO:0000259" key="3">
    <source>
        <dbReference type="Pfam" id="PF10033"/>
    </source>
</evidence>
<reference evidence="10" key="2">
    <citation type="journal article" date="2009" name="J. Proteomics">
        <title>Phosphoproteomic analysis of nuclei-enriched fractions from Arabidopsis thaliana.</title>
        <authorList>
            <person name="Jones A.M."/>
            <person name="MacLean D."/>
            <person name="Studholme D.J."/>
            <person name="Serna-Sanz A."/>
            <person name="Andreasson E."/>
            <person name="Rathjen J.P."/>
            <person name="Peck S.C."/>
        </authorList>
    </citation>
    <scope>IDENTIFICATION BY MASS SPECTROMETRY [LARGE SCALE ANALYSIS]</scope>
</reference>
<dbReference type="GeneID" id="824121"/>
<feature type="compositionally biased region" description="Polar residues" evidence="2">
    <location>
        <begin position="301"/>
        <end position="315"/>
    </location>
</feature>
<dbReference type="SMR" id="F4IXZ6"/>
<dbReference type="EMBL" id="CP002686">
    <property type="protein sequence ID" value="AEE78563.1"/>
    <property type="molecule type" value="Genomic_DNA"/>
</dbReference>
<evidence type="ECO:0000313" key="4">
    <source>
        <dbReference type="Araport" id="AT3G49590"/>
    </source>
</evidence>
<dbReference type="TAIR" id="AT3G49590">
    <property type="gene designation" value="ATG13A"/>
</dbReference>
<dbReference type="PANTHER" id="PTHR13430:SF4">
    <property type="entry name" value="AUTOPHAGY-RELATED PROTEIN 13"/>
    <property type="match status" value="1"/>
</dbReference>
<evidence type="ECO:0007829" key="10">
    <source>
        <dbReference type="PubMed" id="19245862"/>
    </source>
</evidence>
<dbReference type="Proteomes" id="UP000006548">
    <property type="component" value="Chromosome 3"/>
</dbReference>
<evidence type="ECO:0007829" key="9">
    <source>
        <dbReference type="ProteomicsDB" id="F4IXZ6"/>
    </source>
</evidence>
<gene>
    <name evidence="7" type="primary">ATG13A</name>
    <name evidence="5" type="synonym">ATG13</name>
    <name evidence="5" type="synonym">autophagy-related 13</name>
    <name evidence="4 5" type="ordered locus">At3g49590</name>
</gene>
<feature type="region of interest" description="Disordered" evidence="2">
    <location>
        <begin position="569"/>
        <end position="588"/>
    </location>
</feature>
<evidence type="ECO:0000256" key="2">
    <source>
        <dbReference type="SAM" id="MobiDB-lite"/>
    </source>
</evidence>
<reference evidence="6" key="4">
    <citation type="journal article" date="2017" name="Plant J.">
        <title>Araport11: a complete reannotation of the Arabidopsis thaliana reference genome.</title>
        <authorList>
            <person name="Cheng C.Y."/>
            <person name="Krishnakumar V."/>
            <person name="Chan A.P."/>
            <person name="Thibaud-Nissen F."/>
            <person name="Schobel S."/>
            <person name="Town C.D."/>
        </authorList>
    </citation>
    <scope>GENOME REANNOTATION</scope>
    <source>
        <strain evidence="6">cv. Columbia</strain>
    </source>
</reference>
<dbReference type="InterPro" id="IPR018731">
    <property type="entry name" value="Atg13_N"/>
</dbReference>
<evidence type="ECO:0000313" key="5">
    <source>
        <dbReference type="EMBL" id="AEE78563.1"/>
    </source>
</evidence>
<dbReference type="PANTHER" id="PTHR13430">
    <property type="match status" value="1"/>
</dbReference>
<keyword evidence="1" id="KW-0072">Autophagy</keyword>
<feature type="compositionally biased region" description="Polar residues" evidence="2">
    <location>
        <begin position="419"/>
        <end position="431"/>
    </location>
</feature>
<dbReference type="Gene3D" id="3.30.900.10">
    <property type="entry name" value="HORMA domain"/>
    <property type="match status" value="1"/>
</dbReference>
<feature type="compositionally biased region" description="Basic and acidic residues" evidence="2">
    <location>
        <begin position="320"/>
        <end position="331"/>
    </location>
</feature>
<dbReference type="Pfam" id="PF10033">
    <property type="entry name" value="ATG13"/>
    <property type="match status" value="1"/>
</dbReference>
<evidence type="ECO:0000256" key="1">
    <source>
        <dbReference type="ARBA" id="ARBA00023006"/>
    </source>
</evidence>
<name>F4IXZ6_ARATH</name>
<reference evidence="5 6" key="1">
    <citation type="journal article" date="2000" name="Nature">
        <title>Sequence and analysis of chromosome 3 of the plant Arabidopsis thaliana.</title>
        <authorList>
            <consortium name="European Union Chromosome 3 Arabidopsis Sequencing Consortium"/>
            <consortium name="Institute for Genomic Research"/>
            <consortium name="Kazusa DNA Research Institute"/>
            <person name="Salanoubat M."/>
            <person name="Lemcke K."/>
            <person name="Rieger M."/>
            <person name="Ansorge W."/>
            <person name="Unseld M."/>
            <person name="Fartmann B."/>
            <person name="Valle G."/>
            <person name="Blocker H."/>
            <person name="Perez-Alonso M."/>
            <person name="Obermaier B."/>
            <person name="Delseny M."/>
            <person name="Boutry M."/>
            <person name="Grivell L.A."/>
            <person name="Mache R."/>
            <person name="Puigdomenech P."/>
            <person name="De Simone V."/>
            <person name="Choisne N."/>
            <person name="Artiguenave F."/>
            <person name="Robert C."/>
            <person name="Brottier P."/>
            <person name="Wincker P."/>
            <person name="Cattolico L."/>
            <person name="Weissenbach J."/>
            <person name="Saurin W."/>
            <person name="Quetier F."/>
            <person name="Schafer M."/>
            <person name="Muller-Auer S."/>
            <person name="Gabel C."/>
            <person name="Fuchs M."/>
            <person name="Benes V."/>
            <person name="Wurmbach E."/>
            <person name="Drzonek H."/>
            <person name="Erfle H."/>
            <person name="Jordan N."/>
            <person name="Bangert S."/>
            <person name="Wiedelmann R."/>
            <person name="Kranz H."/>
            <person name="Voss H."/>
            <person name="Holland R."/>
            <person name="Brandt P."/>
            <person name="Nyakatura G."/>
            <person name="Vezzi A."/>
            <person name="D'Angelo M."/>
            <person name="Pallavicini A."/>
            <person name="Toppo S."/>
            <person name="Simionati B."/>
            <person name="Conrad A."/>
            <person name="Hornischer K."/>
            <person name="Kauer G."/>
            <person name="Lohnert T.H."/>
            <person name="Nordsiek G."/>
            <person name="Reichelt J."/>
            <person name="Scharfe M."/>
            <person name="Schon O."/>
            <person name="Bargues M."/>
            <person name="Terol J."/>
            <person name="Climent J."/>
            <person name="Navarro P."/>
            <person name="Collado C."/>
            <person name="Perez-Perez A."/>
            <person name="Ottenwalder B."/>
            <person name="Duchemin D."/>
            <person name="Cooke R."/>
            <person name="Laudie M."/>
            <person name="Berger-Llauro C."/>
            <person name="Purnelle B."/>
            <person name="Masuy D."/>
            <person name="de Haan M."/>
            <person name="Maarse A.C."/>
            <person name="Alcaraz J.P."/>
            <person name="Cottet A."/>
            <person name="Casacuberta E."/>
            <person name="Monfort A."/>
            <person name="Argiriou A."/>
            <person name="flores M."/>
            <person name="Liguori R."/>
            <person name="Vitale D."/>
            <person name="Mannhaupt G."/>
            <person name="Haase D."/>
            <person name="Schoof H."/>
            <person name="Rudd S."/>
            <person name="Zaccaria P."/>
            <person name="Mewes H.W."/>
            <person name="Mayer K.F."/>
            <person name="Kaul S."/>
            <person name="Town C.D."/>
            <person name="Koo H.L."/>
            <person name="Tallon L.J."/>
            <person name="Jenkins J."/>
            <person name="Rooney T."/>
            <person name="Rizzo M."/>
            <person name="Walts A."/>
            <person name="Utterback T."/>
            <person name="Fujii C.Y."/>
            <person name="Shea T.P."/>
            <person name="Creasy T.H."/>
            <person name="Haas B."/>
            <person name="Maiti R."/>
            <person name="Wu D."/>
            <person name="Peterson J."/>
            <person name="Van Aken S."/>
            <person name="Pai G."/>
            <person name="Militscher J."/>
            <person name="Sellers P."/>
            <person name="Gill J.E."/>
            <person name="Feldblyum T.V."/>
            <person name="Preuss D."/>
            <person name="Lin X."/>
            <person name="Nierman W.C."/>
            <person name="Salzberg S.L."/>
            <person name="White O."/>
            <person name="Venter J.C."/>
            <person name="Fraser C.M."/>
            <person name="Kaneko T."/>
            <person name="Nakamura Y."/>
            <person name="Sato S."/>
            <person name="Kato T."/>
            <person name="Asamizu E."/>
            <person name="Sasamoto S."/>
            <person name="Kimura T."/>
            <person name="Idesawa K."/>
            <person name="Kawashima K."/>
            <person name="Kishida Y."/>
            <person name="Kiyokawa C."/>
            <person name="Kohara M."/>
            <person name="Matsumoto M."/>
            <person name="Matsuno A."/>
            <person name="Muraki A."/>
            <person name="Nakayama S."/>
            <person name="Nakazaki N."/>
            <person name="Shinpo S."/>
            <person name="Takeuchi C."/>
            <person name="Wada T."/>
            <person name="Watanabe A."/>
            <person name="Yamada M."/>
            <person name="Yasuda M."/>
            <person name="Tabata S."/>
        </authorList>
    </citation>
    <scope>NUCLEOTIDE SEQUENCE [LARGE SCALE GENOMIC DNA]</scope>
    <source>
        <strain evidence="6">cv. Columbia</strain>
    </source>
</reference>
<reference evidence="11" key="3">
    <citation type="journal article" date="2009" name="Plant Physiol.">
        <title>Large-scale Arabidopsis phosphoproteome profiling reveals novel chloroplast kinase substrates and phosphorylation networks.</title>
        <authorList>
            <person name="Reiland S."/>
            <person name="Messerli G."/>
            <person name="Baerenfaller K."/>
            <person name="Gerrits B."/>
            <person name="Endler A."/>
            <person name="Grossmann J."/>
            <person name="Gruissem W."/>
            <person name="Baginsky S."/>
        </authorList>
    </citation>
    <scope>IDENTIFICATION BY MASS SPECTROMETRY [LARGE SCALE ANALYSIS]</scope>
</reference>
<dbReference type="RefSeq" id="NP_001190043.1">
    <property type="nucleotide sequence ID" value="NM_001203114.1"/>
</dbReference>
<keyword evidence="8 9" id="KW-1267">Proteomics identification</keyword>
<evidence type="ECO:0007829" key="8">
    <source>
        <dbReference type="PeptideAtlas" id="F4IXZ6"/>
    </source>
</evidence>
<protein>
    <submittedName>
        <fullName evidence="5">Autophagy-related protein 13</fullName>
    </submittedName>
</protein>
<feature type="region of interest" description="Disordered" evidence="2">
    <location>
        <begin position="513"/>
        <end position="533"/>
    </location>
</feature>
<dbReference type="ExpressionAtlas" id="F4IXZ6">
    <property type="expression patterns" value="baseline and differential"/>
</dbReference>
<evidence type="ECO:0000313" key="7">
    <source>
        <dbReference type="TAIR" id="AT3G49590"/>
    </source>
</evidence>
<feature type="region of interest" description="Disordered" evidence="2">
    <location>
        <begin position="258"/>
        <end position="431"/>
    </location>
</feature>